<dbReference type="PANTHER" id="PTHR33406">
    <property type="entry name" value="MEMBRANE PROTEIN MJ1562-RELATED"/>
    <property type="match status" value="1"/>
</dbReference>
<feature type="region of interest" description="Disordered" evidence="7">
    <location>
        <begin position="689"/>
        <end position="733"/>
    </location>
</feature>
<evidence type="ECO:0000256" key="7">
    <source>
        <dbReference type="SAM" id="MobiDB-lite"/>
    </source>
</evidence>
<feature type="transmembrane region" description="Helical" evidence="8">
    <location>
        <begin position="273"/>
        <end position="296"/>
    </location>
</feature>
<feature type="domain" description="Membrane transport protein MMPL" evidence="9">
    <location>
        <begin position="45"/>
        <end position="339"/>
    </location>
</feature>
<feature type="transmembrane region" description="Helical" evidence="8">
    <location>
        <begin position="660"/>
        <end position="678"/>
    </location>
</feature>
<dbReference type="SUPFAM" id="SSF82866">
    <property type="entry name" value="Multidrug efflux transporter AcrB transmembrane domain"/>
    <property type="match status" value="2"/>
</dbReference>
<feature type="region of interest" description="Disordered" evidence="7">
    <location>
        <begin position="822"/>
        <end position="846"/>
    </location>
</feature>
<feature type="transmembrane region" description="Helical" evidence="8">
    <location>
        <begin position="751"/>
        <end position="773"/>
    </location>
</feature>
<keyword evidence="4 8" id="KW-0812">Transmembrane</keyword>
<feature type="transmembrane region" description="Helical" evidence="8">
    <location>
        <begin position="173"/>
        <end position="192"/>
    </location>
</feature>
<comment type="caution">
    <text evidence="10">The sequence shown here is derived from an EMBL/GenBank/DDBJ whole genome shotgun (WGS) entry which is preliminary data.</text>
</comment>
<feature type="transmembrane region" description="Helical" evidence="8">
    <location>
        <begin position="779"/>
        <end position="801"/>
    </location>
</feature>
<gene>
    <name evidence="10" type="ORF">ACFFHU_03205</name>
</gene>
<keyword evidence="6 8" id="KW-0472">Membrane</keyword>
<comment type="subcellular location">
    <subcellularLocation>
        <location evidence="1">Cell membrane</location>
        <topology evidence="1">Multi-pass membrane protein</topology>
    </subcellularLocation>
</comment>
<evidence type="ECO:0000313" key="10">
    <source>
        <dbReference type="EMBL" id="MFC0563177.1"/>
    </source>
</evidence>
<dbReference type="RefSeq" id="WP_377335462.1">
    <property type="nucleotide sequence ID" value="NZ_JBHLUE010000002.1"/>
</dbReference>
<protein>
    <submittedName>
        <fullName evidence="10">MMPL family transporter</fullName>
    </submittedName>
</protein>
<name>A0ABV6NQX6_9ACTN</name>
<evidence type="ECO:0000256" key="1">
    <source>
        <dbReference type="ARBA" id="ARBA00004651"/>
    </source>
</evidence>
<feature type="transmembrane region" description="Helical" evidence="8">
    <location>
        <begin position="302"/>
        <end position="328"/>
    </location>
</feature>
<evidence type="ECO:0000256" key="4">
    <source>
        <dbReference type="ARBA" id="ARBA00022692"/>
    </source>
</evidence>
<evidence type="ECO:0000256" key="6">
    <source>
        <dbReference type="ARBA" id="ARBA00023136"/>
    </source>
</evidence>
<keyword evidence="11" id="KW-1185">Reference proteome</keyword>
<feature type="transmembrane region" description="Helical" evidence="8">
    <location>
        <begin position="591"/>
        <end position="609"/>
    </location>
</feature>
<feature type="domain" description="Membrane transport protein MMPL" evidence="9">
    <location>
        <begin position="477"/>
        <end position="688"/>
    </location>
</feature>
<dbReference type="Gene3D" id="1.20.1640.10">
    <property type="entry name" value="Multidrug efflux transporter AcrB transmembrane domain"/>
    <property type="match status" value="2"/>
</dbReference>
<feature type="transmembrane region" description="Helical" evidence="8">
    <location>
        <begin position="199"/>
        <end position="219"/>
    </location>
</feature>
<dbReference type="PANTHER" id="PTHR33406:SF11">
    <property type="entry name" value="MEMBRANE PROTEIN SCO6666-RELATED"/>
    <property type="match status" value="1"/>
</dbReference>
<keyword evidence="5 8" id="KW-1133">Transmembrane helix</keyword>
<feature type="transmembrane region" description="Helical" evidence="8">
    <location>
        <begin position="231"/>
        <end position="252"/>
    </location>
</feature>
<organism evidence="10 11">
    <name type="scientific">Plantactinospora siamensis</name>
    <dbReference type="NCBI Taxonomy" id="555372"/>
    <lineage>
        <taxon>Bacteria</taxon>
        <taxon>Bacillati</taxon>
        <taxon>Actinomycetota</taxon>
        <taxon>Actinomycetes</taxon>
        <taxon>Micromonosporales</taxon>
        <taxon>Micromonosporaceae</taxon>
        <taxon>Plantactinospora</taxon>
    </lineage>
</organism>
<feature type="transmembrane region" description="Helical" evidence="8">
    <location>
        <begin position="444"/>
        <end position="462"/>
    </location>
</feature>
<keyword evidence="3" id="KW-1003">Cell membrane</keyword>
<evidence type="ECO:0000256" key="3">
    <source>
        <dbReference type="ARBA" id="ARBA00022475"/>
    </source>
</evidence>
<reference evidence="10 11" key="1">
    <citation type="submission" date="2024-09" db="EMBL/GenBank/DDBJ databases">
        <authorList>
            <person name="Sun Q."/>
            <person name="Mori K."/>
        </authorList>
    </citation>
    <scope>NUCLEOTIDE SEQUENCE [LARGE SCALE GENOMIC DNA]</scope>
    <source>
        <strain evidence="10 11">TBRC 2205</strain>
    </source>
</reference>
<dbReference type="EMBL" id="JBHLUE010000002">
    <property type="protein sequence ID" value="MFC0563177.1"/>
    <property type="molecule type" value="Genomic_DNA"/>
</dbReference>
<dbReference type="Pfam" id="PF03176">
    <property type="entry name" value="MMPL"/>
    <property type="match status" value="3"/>
</dbReference>
<accession>A0ABV6NQX6</accession>
<feature type="compositionally biased region" description="Basic and acidic residues" evidence="7">
    <location>
        <begin position="695"/>
        <end position="733"/>
    </location>
</feature>
<evidence type="ECO:0000256" key="8">
    <source>
        <dbReference type="SAM" id="Phobius"/>
    </source>
</evidence>
<proteinExistence type="inferred from homology"/>
<evidence type="ECO:0000259" key="9">
    <source>
        <dbReference type="Pfam" id="PF03176"/>
    </source>
</evidence>
<dbReference type="Proteomes" id="UP001589894">
    <property type="component" value="Unassembled WGS sequence"/>
</dbReference>
<sequence length="846" mass="88793">MLVALARTLHRRRWPVLGAWLLLTLAGLLAAGPVFDRAGDEDPLRPDAESRLAAHRVDQLVPEGPVLVAVVRDRDPYDPALVASVQRTVAAVRATAGVVGVHDLYDPGGSQIGADNRSTLVRVELSRGLPEPDRRRAEDRVVELLHRIDAPQVLVGGETLAKRAFTDQAVRDAARGETVALGVLLLLLLLTLGPVRGLVPLAAAVGTVATTLLALFALGRVTQLGQFTVNVVTLLGTGLAVDYALLLVAGLREELEATPAADRAELAGRTLRTAGRTVLAAGSAVAAGMAALLLFGQPLLTGMALGGAVVALVATLAGLTLVPALLAVCPVRAGRPRWAGRFRRLPRAVPGPLRGLPRAVPGPLRRLRRVMSGPLRRLSRAVRGALRRPRRVIPGPLRGLRRVVPGPLRGLHPAEPGPPPAASRPGVRAVPLVRMARYAQRRPVAVLVGVGGSLLLLALPFLSGARLVDSDVRALPADVEARRAYEIIERDFDADRAPPVVVVVAADPADAAVRDLMNRIIRSPQVLRVQGRPDVPAGSTIVDVTPRGGPAGTPSREVVDAVRRLPAPVPVLVGGPVAELMDYQDSVRTRLPLALLALILAAGVPLFLLTGSVVIPVKGVAMTALTLLATLGLLVLVFQHGVGASLLGVRAGPVDVTTPVLLLVFVVGLSTDYEAFLLERIGREWRRSSAAPDRTATDRTATDRTATDRTATDRTATDRTATDRTATDRTATDRTATDRAVLAGLRRTGPVVALAAGCITVVFLGFLTGRLGAVQQVGFGMAVAVAIDVILVRGLLMPALLHLLAGRNWWAPGPLRRLAPGPRPLADGVPRPAATVAPTADTAALS</sequence>
<evidence type="ECO:0000256" key="2">
    <source>
        <dbReference type="ARBA" id="ARBA00010157"/>
    </source>
</evidence>
<evidence type="ECO:0000256" key="5">
    <source>
        <dbReference type="ARBA" id="ARBA00022989"/>
    </source>
</evidence>
<evidence type="ECO:0000313" key="11">
    <source>
        <dbReference type="Proteomes" id="UP001589894"/>
    </source>
</evidence>
<feature type="domain" description="Membrane transport protein MMPL" evidence="9">
    <location>
        <begin position="736"/>
        <end position="812"/>
    </location>
</feature>
<comment type="similarity">
    <text evidence="2">Belongs to the resistance-nodulation-cell division (RND) (TC 2.A.6) family. MmpL subfamily.</text>
</comment>
<feature type="transmembrane region" description="Helical" evidence="8">
    <location>
        <begin position="621"/>
        <end position="640"/>
    </location>
</feature>
<dbReference type="InterPro" id="IPR004869">
    <property type="entry name" value="MMPL_dom"/>
</dbReference>
<dbReference type="InterPro" id="IPR050545">
    <property type="entry name" value="Mycobact_MmpL"/>
</dbReference>